<accession>A0A562L5X2</accession>
<dbReference type="InterPro" id="IPR016181">
    <property type="entry name" value="Acyl_CoA_acyltransferase"/>
</dbReference>
<dbReference type="PANTHER" id="PTHR43877:SF2">
    <property type="entry name" value="AMINOALKYLPHOSPHONATE N-ACETYLTRANSFERASE-RELATED"/>
    <property type="match status" value="1"/>
</dbReference>
<dbReference type="InterPro" id="IPR000182">
    <property type="entry name" value="GNAT_dom"/>
</dbReference>
<dbReference type="RefSeq" id="WP_144899578.1">
    <property type="nucleotide sequence ID" value="NZ_VLKN01000004.1"/>
</dbReference>
<sequence length="153" mass="16071">MARAAGHAIPQHLRPATPDDAADVARLLGELGYPCDRDEAAARIVTILSDKAQTLLLADAHGETCGLVALHSLYAVTHGAGISRITALVVAESHRGRGIGRLLLRGAEINARLAGAARIEVTSSAQRSQAHDFYRQCGYANGSLRFVKPLGAA</sequence>
<dbReference type="Gene3D" id="3.40.630.30">
    <property type="match status" value="1"/>
</dbReference>
<proteinExistence type="predicted"/>
<name>A0A562L5X2_9GAMM</name>
<reference evidence="4 5" key="1">
    <citation type="journal article" date="2015" name="Stand. Genomic Sci.">
        <title>Genomic Encyclopedia of Bacterial and Archaeal Type Strains, Phase III: the genomes of soil and plant-associated and newly described type strains.</title>
        <authorList>
            <person name="Whitman W.B."/>
            <person name="Woyke T."/>
            <person name="Klenk H.P."/>
            <person name="Zhou Y."/>
            <person name="Lilburn T.G."/>
            <person name="Beck B.J."/>
            <person name="De Vos P."/>
            <person name="Vandamme P."/>
            <person name="Eisen J.A."/>
            <person name="Garrity G."/>
            <person name="Hugenholtz P."/>
            <person name="Kyrpides N.C."/>
        </authorList>
    </citation>
    <scope>NUCLEOTIDE SEQUENCE [LARGE SCALE GENOMIC DNA]</scope>
    <source>
        <strain evidence="4 5">CGMCC 1.10821</strain>
    </source>
</reference>
<evidence type="ECO:0000313" key="5">
    <source>
        <dbReference type="Proteomes" id="UP000315167"/>
    </source>
</evidence>
<keyword evidence="2" id="KW-0012">Acyltransferase</keyword>
<comment type="caution">
    <text evidence="4">The sequence shown here is derived from an EMBL/GenBank/DDBJ whole genome shotgun (WGS) entry which is preliminary data.</text>
</comment>
<dbReference type="GO" id="GO:0016747">
    <property type="term" value="F:acyltransferase activity, transferring groups other than amino-acyl groups"/>
    <property type="evidence" value="ECO:0007669"/>
    <property type="project" value="InterPro"/>
</dbReference>
<protein>
    <submittedName>
        <fullName evidence="4">PhnO protein</fullName>
    </submittedName>
</protein>
<evidence type="ECO:0000256" key="1">
    <source>
        <dbReference type="ARBA" id="ARBA00022679"/>
    </source>
</evidence>
<keyword evidence="5" id="KW-1185">Reference proteome</keyword>
<dbReference type="Proteomes" id="UP000315167">
    <property type="component" value="Unassembled WGS sequence"/>
</dbReference>
<dbReference type="CDD" id="cd04301">
    <property type="entry name" value="NAT_SF"/>
    <property type="match status" value="1"/>
</dbReference>
<evidence type="ECO:0000259" key="3">
    <source>
        <dbReference type="PROSITE" id="PS51186"/>
    </source>
</evidence>
<dbReference type="Pfam" id="PF00583">
    <property type="entry name" value="Acetyltransf_1"/>
    <property type="match status" value="1"/>
</dbReference>
<dbReference type="PROSITE" id="PS51186">
    <property type="entry name" value="GNAT"/>
    <property type="match status" value="1"/>
</dbReference>
<feature type="domain" description="N-acetyltransferase" evidence="3">
    <location>
        <begin position="11"/>
        <end position="153"/>
    </location>
</feature>
<dbReference type="InterPro" id="IPR050832">
    <property type="entry name" value="Bact_Acetyltransf"/>
</dbReference>
<dbReference type="PANTHER" id="PTHR43877">
    <property type="entry name" value="AMINOALKYLPHOSPHONATE N-ACETYLTRANSFERASE-RELATED-RELATED"/>
    <property type="match status" value="1"/>
</dbReference>
<dbReference type="AlphaFoldDB" id="A0A562L5X2"/>
<keyword evidence="1" id="KW-0808">Transferase</keyword>
<dbReference type="OrthoDB" id="7054990at2"/>
<gene>
    <name evidence="4" type="ORF">IP90_02108</name>
</gene>
<organism evidence="4 5">
    <name type="scientific">Luteimonas cucumeris</name>
    <dbReference type="NCBI Taxonomy" id="985012"/>
    <lineage>
        <taxon>Bacteria</taxon>
        <taxon>Pseudomonadati</taxon>
        <taxon>Pseudomonadota</taxon>
        <taxon>Gammaproteobacteria</taxon>
        <taxon>Lysobacterales</taxon>
        <taxon>Lysobacteraceae</taxon>
        <taxon>Luteimonas</taxon>
    </lineage>
</organism>
<evidence type="ECO:0000313" key="4">
    <source>
        <dbReference type="EMBL" id="TWI03005.1"/>
    </source>
</evidence>
<dbReference type="SUPFAM" id="SSF55729">
    <property type="entry name" value="Acyl-CoA N-acyltransferases (Nat)"/>
    <property type="match status" value="1"/>
</dbReference>
<dbReference type="EMBL" id="VLKN01000004">
    <property type="protein sequence ID" value="TWI03005.1"/>
    <property type="molecule type" value="Genomic_DNA"/>
</dbReference>
<evidence type="ECO:0000256" key="2">
    <source>
        <dbReference type="ARBA" id="ARBA00023315"/>
    </source>
</evidence>